<organism evidence="1 2">
    <name type="scientific">Rhodopseudomonas palustris (strain DX-1)</name>
    <dbReference type="NCBI Taxonomy" id="652103"/>
    <lineage>
        <taxon>Bacteria</taxon>
        <taxon>Pseudomonadati</taxon>
        <taxon>Pseudomonadota</taxon>
        <taxon>Alphaproteobacteria</taxon>
        <taxon>Hyphomicrobiales</taxon>
        <taxon>Nitrobacteraceae</taxon>
        <taxon>Rhodopseudomonas</taxon>
    </lineage>
</organism>
<dbReference type="Proteomes" id="UP000001402">
    <property type="component" value="Chromosome"/>
</dbReference>
<reference evidence="1" key="1">
    <citation type="submission" date="2010-12" db="EMBL/GenBank/DDBJ databases">
        <title>Complete sequence of Rhodopseudomonas palustris DX-1.</title>
        <authorList>
            <consortium name="US DOE Joint Genome Institute"/>
            <person name="Lucas S."/>
            <person name="Copeland A."/>
            <person name="Lapidus A."/>
            <person name="Cheng J.-F."/>
            <person name="Goodwin L."/>
            <person name="Pitluck S."/>
            <person name="Misra M."/>
            <person name="Chertkov O."/>
            <person name="Detter J.C."/>
            <person name="Han C."/>
            <person name="Tapia R."/>
            <person name="Land M."/>
            <person name="Hauser L."/>
            <person name="Kyrpides N."/>
            <person name="Ivanova N."/>
            <person name="Ovchinnikova G."/>
            <person name="Logan B."/>
            <person name="Oda Y."/>
            <person name="Harwood C."/>
            <person name="Woyke T."/>
        </authorList>
    </citation>
    <scope>NUCLEOTIDE SEQUENCE [LARGE SCALE GENOMIC DNA]</scope>
    <source>
        <strain evidence="1">DX-1</strain>
    </source>
</reference>
<accession>E6VBP6</accession>
<sequence length="37" mass="4237">MVGPKFPIDWNRVLDVLFALLSVARELIEILKLWLGA</sequence>
<name>E6VBP6_RHOPX</name>
<dbReference type="EMBL" id="CP002418">
    <property type="protein sequence ID" value="ADU42618.1"/>
    <property type="molecule type" value="Genomic_DNA"/>
</dbReference>
<evidence type="ECO:0000313" key="1">
    <source>
        <dbReference type="EMBL" id="ADU42618.1"/>
    </source>
</evidence>
<protein>
    <submittedName>
        <fullName evidence="1">Uncharacterized protein</fullName>
    </submittedName>
</protein>
<proteinExistence type="predicted"/>
<gene>
    <name evidence="1" type="ordered locus">Rpdx1_0991</name>
</gene>
<dbReference type="KEGG" id="rpx:Rpdx1_0991"/>
<evidence type="ECO:0000313" key="2">
    <source>
        <dbReference type="Proteomes" id="UP000001402"/>
    </source>
</evidence>
<dbReference type="HOGENOM" id="CLU_3347960_0_0_5"/>
<dbReference type="AlphaFoldDB" id="E6VBP6"/>